<feature type="chain" id="PRO_5042431423" description="Protein quiver" evidence="3">
    <location>
        <begin position="23"/>
        <end position="150"/>
    </location>
</feature>
<dbReference type="EnsemblMetazoa" id="G2531.9">
    <property type="protein sequence ID" value="G2531.9:cds"/>
    <property type="gene ID" value="G2531"/>
</dbReference>
<dbReference type="Proteomes" id="UP000005408">
    <property type="component" value="Unassembled WGS sequence"/>
</dbReference>
<dbReference type="EnsemblMetazoa" id="G2531.1">
    <property type="protein sequence ID" value="G2531.1:cds"/>
    <property type="gene ID" value="G2531"/>
</dbReference>
<accession>A0A8W8KWF7</accession>
<evidence type="ECO:0000313" key="4">
    <source>
        <dbReference type="EnsemblMetazoa" id="G2531.4:cds"/>
    </source>
</evidence>
<evidence type="ECO:0000256" key="1">
    <source>
        <dbReference type="ARBA" id="ARBA00022729"/>
    </source>
</evidence>
<proteinExistence type="predicted"/>
<feature type="signal peptide" evidence="3">
    <location>
        <begin position="1"/>
        <end position="22"/>
    </location>
</feature>
<dbReference type="GO" id="GO:0030431">
    <property type="term" value="P:sleep"/>
    <property type="evidence" value="ECO:0007669"/>
    <property type="project" value="InterPro"/>
</dbReference>
<evidence type="ECO:0000256" key="3">
    <source>
        <dbReference type="SAM" id="SignalP"/>
    </source>
</evidence>
<dbReference type="EnsemblMetazoa" id="G2531.11">
    <property type="protein sequence ID" value="G2531.11:cds"/>
    <property type="gene ID" value="G2531"/>
</dbReference>
<evidence type="ECO:0008006" key="6">
    <source>
        <dbReference type="Google" id="ProtNLM"/>
    </source>
</evidence>
<name>A0A8W8KWF7_MAGGI</name>
<dbReference type="OMA" id="YGCLETC"/>
<dbReference type="PANTHER" id="PTHR38332:SF2">
    <property type="entry name" value="PROTEIN QUIVER"/>
    <property type="match status" value="1"/>
</dbReference>
<dbReference type="EnsemblMetazoa" id="G2531.5">
    <property type="protein sequence ID" value="G2531.5:cds"/>
    <property type="gene ID" value="G2531"/>
</dbReference>
<dbReference type="Pfam" id="PF17064">
    <property type="entry name" value="QVR"/>
    <property type="match status" value="1"/>
</dbReference>
<evidence type="ECO:0000256" key="2">
    <source>
        <dbReference type="ARBA" id="ARBA00023180"/>
    </source>
</evidence>
<dbReference type="GO" id="GO:0032222">
    <property type="term" value="P:regulation of synaptic transmission, cholinergic"/>
    <property type="evidence" value="ECO:0007669"/>
    <property type="project" value="InterPro"/>
</dbReference>
<dbReference type="InterPro" id="IPR031424">
    <property type="entry name" value="QVR-like"/>
</dbReference>
<dbReference type="EnsemblMetazoa" id="G2531.2">
    <property type="protein sequence ID" value="G2531.2:cds"/>
    <property type="gene ID" value="G2531"/>
</dbReference>
<dbReference type="AlphaFoldDB" id="A0A8W8KWF7"/>
<sequence>MRSRDILLWQVSVLVSIKYAFSIDCYVCTSLNGKNQPCEDEFQKDLSTSLFINRTCFFAYFKGTHCIKLKGIRADGTSILVRQCGDYDWGSHCGDILYDSGDGRGEELIDGCLESCDHDGCNLANRSQWSGTLFTISLIYACFFHSDYNF</sequence>
<dbReference type="EnsemblMetazoa" id="G2531.8">
    <property type="protein sequence ID" value="G2531.8:cds"/>
    <property type="gene ID" value="G2531"/>
</dbReference>
<dbReference type="OrthoDB" id="75169at2759"/>
<dbReference type="EnsemblMetazoa" id="G2531.10">
    <property type="protein sequence ID" value="G2531.10:cds"/>
    <property type="gene ID" value="G2531"/>
</dbReference>
<reference evidence="4" key="1">
    <citation type="submission" date="2022-08" db="UniProtKB">
        <authorList>
            <consortium name="EnsemblMetazoa"/>
        </authorList>
    </citation>
    <scope>IDENTIFICATION</scope>
    <source>
        <strain evidence="4">05x7-T-G4-1.051#20</strain>
    </source>
</reference>
<dbReference type="PANTHER" id="PTHR38332">
    <property type="entry name" value="PROTEIN CBG11604"/>
    <property type="match status" value="1"/>
</dbReference>
<dbReference type="EnsemblMetazoa" id="G2531.6">
    <property type="protein sequence ID" value="G2531.6:cds"/>
    <property type="gene ID" value="G2531"/>
</dbReference>
<dbReference type="EnsemblMetazoa" id="G2531.3">
    <property type="protein sequence ID" value="G2531.3:cds"/>
    <property type="gene ID" value="G2531"/>
</dbReference>
<organism evidence="4 5">
    <name type="scientific">Magallana gigas</name>
    <name type="common">Pacific oyster</name>
    <name type="synonym">Crassostrea gigas</name>
    <dbReference type="NCBI Taxonomy" id="29159"/>
    <lineage>
        <taxon>Eukaryota</taxon>
        <taxon>Metazoa</taxon>
        <taxon>Spiralia</taxon>
        <taxon>Lophotrochozoa</taxon>
        <taxon>Mollusca</taxon>
        <taxon>Bivalvia</taxon>
        <taxon>Autobranchia</taxon>
        <taxon>Pteriomorphia</taxon>
        <taxon>Ostreida</taxon>
        <taxon>Ostreoidea</taxon>
        <taxon>Ostreidae</taxon>
        <taxon>Magallana</taxon>
    </lineage>
</organism>
<dbReference type="EnsemblMetazoa" id="G2531.4">
    <property type="protein sequence ID" value="G2531.4:cds"/>
    <property type="gene ID" value="G2531"/>
</dbReference>
<keyword evidence="1 3" id="KW-0732">Signal</keyword>
<protein>
    <recommendedName>
        <fullName evidence="6">Protein quiver</fullName>
    </recommendedName>
</protein>
<keyword evidence="2" id="KW-0325">Glycoprotein</keyword>
<keyword evidence="5" id="KW-1185">Reference proteome</keyword>
<evidence type="ECO:0000313" key="5">
    <source>
        <dbReference type="Proteomes" id="UP000005408"/>
    </source>
</evidence>